<dbReference type="PANTHER" id="PTHR47268">
    <property type="entry name" value="ACYLPHOSPHATASE"/>
    <property type="match status" value="1"/>
</dbReference>
<sequence>MTRRFISQGRVQGVGYRWFVQKTARQLGLKGEVRNLPDGTVETIARGSEAALNLLKKSLKEGPPLALVEQVLEQTISTEKEYHHFEVSY</sequence>
<proteinExistence type="inferred from homology"/>
<evidence type="ECO:0000256" key="3">
    <source>
        <dbReference type="ARBA" id="ARBA00047645"/>
    </source>
</evidence>
<keyword evidence="4 7" id="KW-0378">Hydrolase</keyword>
<evidence type="ECO:0000259" key="6">
    <source>
        <dbReference type="PROSITE" id="PS51160"/>
    </source>
</evidence>
<comment type="caution">
    <text evidence="7">The sequence shown here is derived from an EMBL/GenBank/DDBJ whole genome shotgun (WGS) entry which is preliminary data.</text>
</comment>
<dbReference type="InterPro" id="IPR001792">
    <property type="entry name" value="Acylphosphatase-like_dom"/>
</dbReference>
<gene>
    <name evidence="7" type="ORF">ENJ10_10025</name>
</gene>
<reference evidence="7" key="1">
    <citation type="journal article" date="2020" name="mSystems">
        <title>Genome- and Community-Level Interaction Insights into Carbon Utilization and Element Cycling Functions of Hydrothermarchaeota in Hydrothermal Sediment.</title>
        <authorList>
            <person name="Zhou Z."/>
            <person name="Liu Y."/>
            <person name="Xu W."/>
            <person name="Pan J."/>
            <person name="Luo Z.H."/>
            <person name="Li M."/>
        </authorList>
    </citation>
    <scope>NUCLEOTIDE SEQUENCE [LARGE SCALE GENOMIC DNA]</scope>
    <source>
        <strain evidence="7">HyVt-456</strain>
    </source>
</reference>
<evidence type="ECO:0000256" key="5">
    <source>
        <dbReference type="RuleBase" id="RU004168"/>
    </source>
</evidence>
<feature type="active site" evidence="4">
    <location>
        <position position="35"/>
    </location>
</feature>
<evidence type="ECO:0000256" key="2">
    <source>
        <dbReference type="ARBA" id="ARBA00012150"/>
    </source>
</evidence>
<dbReference type="EC" id="3.6.1.7" evidence="2 4"/>
<feature type="domain" description="Acylphosphatase-like" evidence="6">
    <location>
        <begin position="2"/>
        <end position="89"/>
    </location>
</feature>
<evidence type="ECO:0000256" key="4">
    <source>
        <dbReference type="PROSITE-ProRule" id="PRU00520"/>
    </source>
</evidence>
<feature type="active site" evidence="4">
    <location>
        <position position="17"/>
    </location>
</feature>
<dbReference type="GO" id="GO:0003998">
    <property type="term" value="F:acylphosphatase activity"/>
    <property type="evidence" value="ECO:0007669"/>
    <property type="project" value="UniProtKB-EC"/>
</dbReference>
<protein>
    <recommendedName>
        <fullName evidence="2 4">acylphosphatase</fullName>
        <ecNumber evidence="2 4">3.6.1.7</ecNumber>
    </recommendedName>
</protein>
<dbReference type="InterPro" id="IPR036046">
    <property type="entry name" value="Acylphosphatase-like_dom_sf"/>
</dbReference>
<dbReference type="Gene3D" id="3.30.70.100">
    <property type="match status" value="1"/>
</dbReference>
<dbReference type="EMBL" id="DRLD01000273">
    <property type="protein sequence ID" value="HED11015.1"/>
    <property type="molecule type" value="Genomic_DNA"/>
</dbReference>
<evidence type="ECO:0000256" key="1">
    <source>
        <dbReference type="ARBA" id="ARBA00005614"/>
    </source>
</evidence>
<comment type="catalytic activity">
    <reaction evidence="3 4">
        <text>an acyl phosphate + H2O = a carboxylate + phosphate + H(+)</text>
        <dbReference type="Rhea" id="RHEA:14965"/>
        <dbReference type="ChEBI" id="CHEBI:15377"/>
        <dbReference type="ChEBI" id="CHEBI:15378"/>
        <dbReference type="ChEBI" id="CHEBI:29067"/>
        <dbReference type="ChEBI" id="CHEBI:43474"/>
        <dbReference type="ChEBI" id="CHEBI:59918"/>
        <dbReference type="EC" id="3.6.1.7"/>
    </reaction>
</comment>
<dbReference type="InterPro" id="IPR020456">
    <property type="entry name" value="Acylphosphatase"/>
</dbReference>
<dbReference type="AlphaFoldDB" id="A0A7V1LN37"/>
<dbReference type="PANTHER" id="PTHR47268:SF4">
    <property type="entry name" value="ACYLPHOSPHATASE"/>
    <property type="match status" value="1"/>
</dbReference>
<dbReference type="PROSITE" id="PS51160">
    <property type="entry name" value="ACYLPHOSPHATASE_3"/>
    <property type="match status" value="1"/>
</dbReference>
<dbReference type="SUPFAM" id="SSF54975">
    <property type="entry name" value="Acylphosphatase/BLUF domain-like"/>
    <property type="match status" value="1"/>
</dbReference>
<dbReference type="Pfam" id="PF00708">
    <property type="entry name" value="Acylphosphatase"/>
    <property type="match status" value="1"/>
</dbReference>
<name>A0A7V1LN37_CALAY</name>
<comment type="similarity">
    <text evidence="1 5">Belongs to the acylphosphatase family.</text>
</comment>
<accession>A0A7V1LN37</accession>
<dbReference type="Proteomes" id="UP000886005">
    <property type="component" value="Unassembled WGS sequence"/>
</dbReference>
<evidence type="ECO:0000313" key="7">
    <source>
        <dbReference type="EMBL" id="HED11015.1"/>
    </source>
</evidence>
<organism evidence="7">
    <name type="scientific">Caldithrix abyssi</name>
    <dbReference type="NCBI Taxonomy" id="187145"/>
    <lineage>
        <taxon>Bacteria</taxon>
        <taxon>Pseudomonadati</taxon>
        <taxon>Calditrichota</taxon>
        <taxon>Calditrichia</taxon>
        <taxon>Calditrichales</taxon>
        <taxon>Calditrichaceae</taxon>
        <taxon>Caldithrix</taxon>
    </lineage>
</organism>